<comment type="similarity">
    <text evidence="8">Belongs to the AP2/ERF transcription factor family. ERF subfamily.</text>
</comment>
<dbReference type="InterPro" id="IPR051758">
    <property type="entry name" value="ERF/AP2-like"/>
</dbReference>
<keyword evidence="3" id="KW-0805">Transcription regulation</keyword>
<evidence type="ECO:0000256" key="6">
    <source>
        <dbReference type="ARBA" id="ARBA00023163"/>
    </source>
</evidence>
<dbReference type="PRINTS" id="PR00367">
    <property type="entry name" value="ETHRSPELEMNT"/>
</dbReference>
<evidence type="ECO:0000256" key="8">
    <source>
        <dbReference type="ARBA" id="ARBA00024343"/>
    </source>
</evidence>
<dbReference type="Gene3D" id="3.30.730.10">
    <property type="entry name" value="AP2/ERF domain"/>
    <property type="match status" value="1"/>
</dbReference>
<dbReference type="SUPFAM" id="SSF54171">
    <property type="entry name" value="DNA-binding domain"/>
    <property type="match status" value="1"/>
</dbReference>
<evidence type="ECO:0000313" key="11">
    <source>
        <dbReference type="Proteomes" id="UP000236161"/>
    </source>
</evidence>
<feature type="domain" description="AP2/ERF" evidence="9">
    <location>
        <begin position="115"/>
        <end position="172"/>
    </location>
</feature>
<dbReference type="InterPro" id="IPR016177">
    <property type="entry name" value="DNA-bd_dom_sf"/>
</dbReference>
<evidence type="ECO:0000259" key="9">
    <source>
        <dbReference type="PROSITE" id="PS51032"/>
    </source>
</evidence>
<organism evidence="10 11">
    <name type="scientific">Apostasia shenzhenica</name>
    <dbReference type="NCBI Taxonomy" id="1088818"/>
    <lineage>
        <taxon>Eukaryota</taxon>
        <taxon>Viridiplantae</taxon>
        <taxon>Streptophyta</taxon>
        <taxon>Embryophyta</taxon>
        <taxon>Tracheophyta</taxon>
        <taxon>Spermatophyta</taxon>
        <taxon>Magnoliopsida</taxon>
        <taxon>Liliopsida</taxon>
        <taxon>Asparagales</taxon>
        <taxon>Orchidaceae</taxon>
        <taxon>Apostasioideae</taxon>
        <taxon>Apostasia</taxon>
    </lineage>
</organism>
<keyword evidence="6" id="KW-0804">Transcription</keyword>
<dbReference type="GO" id="GO:0005634">
    <property type="term" value="C:nucleus"/>
    <property type="evidence" value="ECO:0007669"/>
    <property type="project" value="UniProtKB-SubCell"/>
</dbReference>
<dbReference type="PANTHER" id="PTHR31657:SF20">
    <property type="entry name" value="ETHYLENE-RESPONSIVE TRANSCRIPTION FACTOR ERF061"/>
    <property type="match status" value="1"/>
</dbReference>
<gene>
    <name evidence="10" type="primary">ERF061</name>
    <name evidence="10" type="ORF">AXF42_Ash014583</name>
</gene>
<evidence type="ECO:0000256" key="3">
    <source>
        <dbReference type="ARBA" id="ARBA00023015"/>
    </source>
</evidence>
<dbReference type="SMART" id="SM00380">
    <property type="entry name" value="AP2"/>
    <property type="match status" value="1"/>
</dbReference>
<dbReference type="EMBL" id="KZ451976">
    <property type="protein sequence ID" value="PKA55911.1"/>
    <property type="molecule type" value="Genomic_DNA"/>
</dbReference>
<accession>A0A2I0AK42</accession>
<keyword evidence="2" id="KW-0936">Ethylene signaling pathway</keyword>
<dbReference type="Pfam" id="PF00847">
    <property type="entry name" value="AP2"/>
    <property type="match status" value="1"/>
</dbReference>
<keyword evidence="4" id="KW-0238">DNA-binding</keyword>
<evidence type="ECO:0000256" key="2">
    <source>
        <dbReference type="ARBA" id="ARBA00022745"/>
    </source>
</evidence>
<evidence type="ECO:0000256" key="4">
    <source>
        <dbReference type="ARBA" id="ARBA00023125"/>
    </source>
</evidence>
<dbReference type="CDD" id="cd00018">
    <property type="entry name" value="AP2"/>
    <property type="match status" value="1"/>
</dbReference>
<keyword evidence="11" id="KW-1185">Reference proteome</keyword>
<dbReference type="GO" id="GO:0009873">
    <property type="term" value="P:ethylene-activated signaling pathway"/>
    <property type="evidence" value="ECO:0007669"/>
    <property type="project" value="UniProtKB-KW"/>
</dbReference>
<dbReference type="Proteomes" id="UP000236161">
    <property type="component" value="Unassembled WGS sequence"/>
</dbReference>
<keyword evidence="7" id="KW-0539">Nucleus</keyword>
<protein>
    <submittedName>
        <fullName evidence="10">Ethylene-responsive transcription factor ERF061</fullName>
    </submittedName>
</protein>
<dbReference type="GO" id="GO:0000976">
    <property type="term" value="F:transcription cis-regulatory region binding"/>
    <property type="evidence" value="ECO:0007669"/>
    <property type="project" value="UniProtKB-ARBA"/>
</dbReference>
<evidence type="ECO:0000256" key="5">
    <source>
        <dbReference type="ARBA" id="ARBA00023159"/>
    </source>
</evidence>
<dbReference type="STRING" id="1088818.A0A2I0AK42"/>
<comment type="subcellular location">
    <subcellularLocation>
        <location evidence="1">Nucleus</location>
    </subcellularLocation>
</comment>
<dbReference type="AlphaFoldDB" id="A0A2I0AK42"/>
<dbReference type="PROSITE" id="PS51032">
    <property type="entry name" value="AP2_ERF"/>
    <property type="match status" value="1"/>
</dbReference>
<name>A0A2I0AK42_9ASPA</name>
<dbReference type="InterPro" id="IPR001471">
    <property type="entry name" value="AP2/ERF_dom"/>
</dbReference>
<sequence>MISRAASGSLAAGEMESIFLPSPLAGITKDSTETLAPFVPPCEISSTLSQILLSGTNALDSVFSHLSPAPAPVPAPLQPLGSSVYLLHTDILRQFGLQSKATDAVGGAGKGKNKLYRGVRQRQWGKWVAEIRLPQNRLRIWLGTYDSAESAAFAYDRAAYKLRGDYARLNFPGLAAARDCPERLRALRSAVDSKIQAIYQRLVKQRRSRRGKDKAIKVREEKKVEEMVDSGTSACLFSSSESSVSCFSGECSEKDGGGGGGGGECCLARMPSFDPELIWEVLAN</sequence>
<proteinExistence type="inferred from homology"/>
<evidence type="ECO:0000313" key="10">
    <source>
        <dbReference type="EMBL" id="PKA55911.1"/>
    </source>
</evidence>
<dbReference type="GO" id="GO:0003700">
    <property type="term" value="F:DNA-binding transcription factor activity"/>
    <property type="evidence" value="ECO:0007669"/>
    <property type="project" value="InterPro"/>
</dbReference>
<keyword evidence="5" id="KW-0010">Activator</keyword>
<evidence type="ECO:0000256" key="1">
    <source>
        <dbReference type="ARBA" id="ARBA00004123"/>
    </source>
</evidence>
<dbReference type="FunFam" id="3.30.730.10:FF:000001">
    <property type="entry name" value="Ethylene-responsive transcription factor 2"/>
    <property type="match status" value="1"/>
</dbReference>
<evidence type="ECO:0000256" key="7">
    <source>
        <dbReference type="ARBA" id="ARBA00023242"/>
    </source>
</evidence>
<reference evidence="10 11" key="1">
    <citation type="journal article" date="2017" name="Nature">
        <title>The Apostasia genome and the evolution of orchids.</title>
        <authorList>
            <person name="Zhang G.Q."/>
            <person name="Liu K.W."/>
            <person name="Li Z."/>
            <person name="Lohaus R."/>
            <person name="Hsiao Y.Y."/>
            <person name="Niu S.C."/>
            <person name="Wang J.Y."/>
            <person name="Lin Y.C."/>
            <person name="Xu Q."/>
            <person name="Chen L.J."/>
            <person name="Yoshida K."/>
            <person name="Fujiwara S."/>
            <person name="Wang Z.W."/>
            <person name="Zhang Y.Q."/>
            <person name="Mitsuda N."/>
            <person name="Wang M."/>
            <person name="Liu G.H."/>
            <person name="Pecoraro L."/>
            <person name="Huang H.X."/>
            <person name="Xiao X.J."/>
            <person name="Lin M."/>
            <person name="Wu X.Y."/>
            <person name="Wu W.L."/>
            <person name="Chen Y.Y."/>
            <person name="Chang S.B."/>
            <person name="Sakamoto S."/>
            <person name="Ohme-Takagi M."/>
            <person name="Yagi M."/>
            <person name="Zeng S.J."/>
            <person name="Shen C.Y."/>
            <person name="Yeh C.M."/>
            <person name="Luo Y.B."/>
            <person name="Tsai W.C."/>
            <person name="Van de Peer Y."/>
            <person name="Liu Z.J."/>
        </authorList>
    </citation>
    <scope>NUCLEOTIDE SEQUENCE [LARGE SCALE GENOMIC DNA]</scope>
    <source>
        <strain evidence="11">cv. Shenzhen</strain>
        <tissue evidence="10">Stem</tissue>
    </source>
</reference>
<dbReference type="PANTHER" id="PTHR31657">
    <property type="entry name" value="ETHYLENE-RESPONSIVE TRANSCRIPTION FACTOR ERF061"/>
    <property type="match status" value="1"/>
</dbReference>
<dbReference type="OrthoDB" id="785956at2759"/>
<dbReference type="InterPro" id="IPR036955">
    <property type="entry name" value="AP2/ERF_dom_sf"/>
</dbReference>